<dbReference type="Proteomes" id="UP000435802">
    <property type="component" value="Unassembled WGS sequence"/>
</dbReference>
<sequence>MKTTASTKPNRRAMAWTIAASLLLSWTAAQAAGLQSGPVSDDPIWTDKPVRIDRKTQGYERLKVERKILPLTLKPTTRVTVFDSSSFREGGDLYVLADAVAVNPKRLCRGDDGHIAACGQQARLFLKRLIANHTLTCQDRFRTGQAVFVSCRAEDKDLAETLVSKGAAWAATPRLAAAQQQAMTRKAGIWIDTECRAVGRCPRQERR</sequence>
<dbReference type="InterPro" id="IPR016071">
    <property type="entry name" value="Staphylococal_nuclease_OB-fold"/>
</dbReference>
<feature type="domain" description="TNase-like" evidence="2">
    <location>
        <begin position="117"/>
        <end position="191"/>
    </location>
</feature>
<reference evidence="3 4" key="1">
    <citation type="submission" date="2019-12" db="EMBL/GenBank/DDBJ databases">
        <title>Shinella kummerowiae sp. nov., a symbiotic bacterium isolated from root nodules of the herbal legume Kummerowia stipulacea.</title>
        <authorList>
            <person name="Gao J."/>
        </authorList>
    </citation>
    <scope>NUCLEOTIDE SEQUENCE [LARGE SCALE GENOMIC DNA]</scope>
    <source>
        <strain evidence="3 4">CCBAU 25048</strain>
    </source>
</reference>
<dbReference type="EMBL" id="WUMK01000008">
    <property type="protein sequence ID" value="MXN47592.1"/>
    <property type="molecule type" value="Genomic_DNA"/>
</dbReference>
<feature type="chain" id="PRO_5027037165" description="TNase-like domain-containing protein" evidence="1">
    <location>
        <begin position="32"/>
        <end position="207"/>
    </location>
</feature>
<accession>A0A6N8SL23</accession>
<keyword evidence="1" id="KW-0732">Signal</keyword>
<dbReference type="InterPro" id="IPR035437">
    <property type="entry name" value="SNase_OB-fold_sf"/>
</dbReference>
<keyword evidence="4" id="KW-1185">Reference proteome</keyword>
<evidence type="ECO:0000256" key="1">
    <source>
        <dbReference type="SAM" id="SignalP"/>
    </source>
</evidence>
<dbReference type="OrthoDB" id="8117189at2"/>
<evidence type="ECO:0000313" key="3">
    <source>
        <dbReference type="EMBL" id="MXN47592.1"/>
    </source>
</evidence>
<protein>
    <recommendedName>
        <fullName evidence="2">TNase-like domain-containing protein</fullName>
    </recommendedName>
</protein>
<gene>
    <name evidence="3" type="ORF">GR138_20530</name>
</gene>
<organism evidence="3 4">
    <name type="scientific">Shinella kummerowiae</name>
    <dbReference type="NCBI Taxonomy" id="417745"/>
    <lineage>
        <taxon>Bacteria</taxon>
        <taxon>Pseudomonadati</taxon>
        <taxon>Pseudomonadota</taxon>
        <taxon>Alphaproteobacteria</taxon>
        <taxon>Hyphomicrobiales</taxon>
        <taxon>Rhizobiaceae</taxon>
        <taxon>Shinella</taxon>
    </lineage>
</organism>
<proteinExistence type="predicted"/>
<dbReference type="Gene3D" id="2.40.50.90">
    <property type="match status" value="1"/>
</dbReference>
<evidence type="ECO:0000313" key="4">
    <source>
        <dbReference type="Proteomes" id="UP000435802"/>
    </source>
</evidence>
<evidence type="ECO:0000259" key="2">
    <source>
        <dbReference type="Pfam" id="PF00565"/>
    </source>
</evidence>
<dbReference type="Pfam" id="PF00565">
    <property type="entry name" value="SNase"/>
    <property type="match status" value="1"/>
</dbReference>
<dbReference type="SUPFAM" id="SSF50199">
    <property type="entry name" value="Staphylococcal nuclease"/>
    <property type="match status" value="1"/>
</dbReference>
<feature type="signal peptide" evidence="1">
    <location>
        <begin position="1"/>
        <end position="31"/>
    </location>
</feature>
<name>A0A6N8SL23_9HYPH</name>
<dbReference type="RefSeq" id="WP_160861119.1">
    <property type="nucleotide sequence ID" value="NZ_WUMK01000008.1"/>
</dbReference>
<comment type="caution">
    <text evidence="3">The sequence shown here is derived from an EMBL/GenBank/DDBJ whole genome shotgun (WGS) entry which is preliminary data.</text>
</comment>
<dbReference type="AlphaFoldDB" id="A0A6N8SL23"/>